<dbReference type="CDD" id="cd00761">
    <property type="entry name" value="Glyco_tranf_GTA_type"/>
    <property type="match status" value="1"/>
</dbReference>
<evidence type="ECO:0000259" key="1">
    <source>
        <dbReference type="Pfam" id="PF00535"/>
    </source>
</evidence>
<keyword evidence="3" id="KW-1185">Reference proteome</keyword>
<organism evidence="2 3">
    <name type="scientific">Martelella alba</name>
    <dbReference type="NCBI Taxonomy" id="2590451"/>
    <lineage>
        <taxon>Bacteria</taxon>
        <taxon>Pseudomonadati</taxon>
        <taxon>Pseudomonadota</taxon>
        <taxon>Alphaproteobacteria</taxon>
        <taxon>Hyphomicrobiales</taxon>
        <taxon>Aurantimonadaceae</taxon>
        <taxon>Martelella</taxon>
    </lineage>
</organism>
<proteinExistence type="predicted"/>
<dbReference type="Proteomes" id="UP000305202">
    <property type="component" value="Unassembled WGS sequence"/>
</dbReference>
<evidence type="ECO:0000313" key="3">
    <source>
        <dbReference type="Proteomes" id="UP000305202"/>
    </source>
</evidence>
<accession>A0ABY2SJW0</accession>
<gene>
    <name evidence="2" type="ORF">FCN80_12615</name>
</gene>
<dbReference type="PANTHER" id="PTHR22916:SF3">
    <property type="entry name" value="UDP-GLCNAC:BETAGAL BETA-1,3-N-ACETYLGLUCOSAMINYLTRANSFERASE-LIKE PROTEIN 1"/>
    <property type="match status" value="1"/>
</dbReference>
<reference evidence="2 3" key="1">
    <citation type="submission" date="2019-04" db="EMBL/GenBank/DDBJ databases">
        <authorList>
            <person name="Li M."/>
            <person name="Gao C."/>
        </authorList>
    </citation>
    <scope>NUCLEOTIDE SEQUENCE [LARGE SCALE GENOMIC DNA]</scope>
    <source>
        <strain evidence="2 3">BGMRC 2031</strain>
    </source>
</reference>
<name>A0ABY2SJW0_9HYPH</name>
<dbReference type="Pfam" id="PF00535">
    <property type="entry name" value="Glycos_transf_2"/>
    <property type="match status" value="1"/>
</dbReference>
<dbReference type="InterPro" id="IPR029044">
    <property type="entry name" value="Nucleotide-diphossugar_trans"/>
</dbReference>
<dbReference type="SUPFAM" id="SSF53448">
    <property type="entry name" value="Nucleotide-diphospho-sugar transferases"/>
    <property type="match status" value="1"/>
</dbReference>
<evidence type="ECO:0000313" key="2">
    <source>
        <dbReference type="EMBL" id="TKI05775.1"/>
    </source>
</evidence>
<feature type="domain" description="Glycosyltransferase 2-like" evidence="1">
    <location>
        <begin position="20"/>
        <end position="146"/>
    </location>
</feature>
<dbReference type="InterPro" id="IPR001173">
    <property type="entry name" value="Glyco_trans_2-like"/>
</dbReference>
<dbReference type="EMBL" id="SZPQ01000017">
    <property type="protein sequence ID" value="TKI05775.1"/>
    <property type="molecule type" value="Genomic_DNA"/>
</dbReference>
<comment type="caution">
    <text evidence="2">The sequence shown here is derived from an EMBL/GenBank/DDBJ whole genome shotgun (WGS) entry which is preliminary data.</text>
</comment>
<sequence length="292" mass="33953">MHIFYSAYHSRKFMGNKLVSVYIPTHNRSKLLERALLSVLNQDYEYLEILICDDGSSDNTHSLVENYKKKYQNIIYLKNDQPKGACAARNLGIFAAKGIYITGLDDDDEFVNNRISTFVDFFEKNTYEFICSGITFKNGNHSKSGYDQEKVILLDDLLYENIVGSQVFTKRENLVSIGGFDESFKAWQDYDAWLRLCVKCGNGYNIGRATYIQHLEHEFGRITTSNKLDIGYRQFIEKHNSLLKRQHKENLYLNYKMAKSEPITLTDLISNLNKKNFLNICKYKARKILKMS</sequence>
<dbReference type="Gene3D" id="3.90.550.10">
    <property type="entry name" value="Spore Coat Polysaccharide Biosynthesis Protein SpsA, Chain A"/>
    <property type="match status" value="1"/>
</dbReference>
<protein>
    <submittedName>
        <fullName evidence="2">Glycosyltransferase</fullName>
    </submittedName>
</protein>
<dbReference type="PANTHER" id="PTHR22916">
    <property type="entry name" value="GLYCOSYLTRANSFERASE"/>
    <property type="match status" value="1"/>
</dbReference>